<feature type="binding site" description="in other chain" evidence="15">
    <location>
        <begin position="194"/>
        <end position="196"/>
    </location>
    <ligand>
        <name>ADP</name>
        <dbReference type="ChEBI" id="CHEBI:456216"/>
        <note>allosteric activator; ligand shared between dimeric partners</note>
    </ligand>
</feature>
<evidence type="ECO:0000256" key="5">
    <source>
        <dbReference type="ARBA" id="ARBA00022490"/>
    </source>
</evidence>
<sequence length="329" mass="35301">MAKNASKQSKKLAILTSGGDSSGMNACIRTALRYALSKGYEVYGVRHGYVGLIGDDIIEMPYGSVSNCVHVGGTILRTGRTDEFRKPEVIQEAAQNLLKRGINNLIVIGGDGSFHGVSDLHQLTDLNVIGIPGTIDNDMGYTDYTIGFDTACNTVLDAMLKLRDTITSHDRIMILEVMGRHCGDIALKTALAGGAEYVILPEAPTDVDAIAASVKKGFDKGKTSTIIVLAEGRNDLKDELKEKVSAATGRTVNHVALSYIQRGGIPSMFDRVLASRLAARAVELIECGQSGRVVGVHGSDIIDMNVIEALKCKKSFDEHLFMLATTISK</sequence>
<dbReference type="EMBL" id="DVMN01000014">
    <property type="protein sequence ID" value="HIU20797.1"/>
    <property type="molecule type" value="Genomic_DNA"/>
</dbReference>
<dbReference type="FunFam" id="3.40.50.460:FF:000002">
    <property type="entry name" value="ATP-dependent 6-phosphofructokinase"/>
    <property type="match status" value="1"/>
</dbReference>
<dbReference type="InterPro" id="IPR012003">
    <property type="entry name" value="ATP_PFK_prok-type"/>
</dbReference>
<comment type="activity regulation">
    <text evidence="15">Allosterically activated by ADP and other diphosphonucleosides, and allosterically inhibited by phosphoenolpyruvate.</text>
</comment>
<dbReference type="PRINTS" id="PR00476">
    <property type="entry name" value="PHFRCTKINASE"/>
</dbReference>
<keyword evidence="8 15" id="KW-0479">Metal-binding</keyword>
<dbReference type="HAMAP" id="MF_00339">
    <property type="entry name" value="Phosphofructokinase_I_B1"/>
    <property type="match status" value="1"/>
</dbReference>
<comment type="caution">
    <text evidence="17">The sequence shown here is derived from an EMBL/GenBank/DDBJ whole genome shotgun (WGS) entry which is preliminary data.</text>
</comment>
<comment type="pathway">
    <text evidence="4 15">Carbohydrate degradation; glycolysis; D-glyceraldehyde 3-phosphate and glycerone phosphate from D-glucose: step 3/4.</text>
</comment>
<evidence type="ECO:0000256" key="1">
    <source>
        <dbReference type="ARBA" id="ARBA00001946"/>
    </source>
</evidence>
<evidence type="ECO:0000259" key="16">
    <source>
        <dbReference type="Pfam" id="PF00365"/>
    </source>
</evidence>
<dbReference type="Pfam" id="PF00365">
    <property type="entry name" value="PFK"/>
    <property type="match status" value="1"/>
</dbReference>
<feature type="binding site" description="in other chain" evidence="15">
    <location>
        <begin position="134"/>
        <end position="136"/>
    </location>
    <ligand>
        <name>substrate</name>
        <note>ligand shared between dimeric partners</note>
    </ligand>
</feature>
<dbReference type="SUPFAM" id="SSF53784">
    <property type="entry name" value="Phosphofructokinase"/>
    <property type="match status" value="1"/>
</dbReference>
<dbReference type="NCBIfam" id="NF002872">
    <property type="entry name" value="PRK03202.1"/>
    <property type="match status" value="1"/>
</dbReference>
<evidence type="ECO:0000256" key="9">
    <source>
        <dbReference type="ARBA" id="ARBA00022741"/>
    </source>
</evidence>
<feature type="binding site" evidence="15">
    <location>
        <begin position="80"/>
        <end position="81"/>
    </location>
    <ligand>
        <name>ATP</name>
        <dbReference type="ChEBI" id="CHEBI:30616"/>
    </ligand>
</feature>
<feature type="binding site" evidence="15">
    <location>
        <position position="111"/>
    </location>
    <ligand>
        <name>Mg(2+)</name>
        <dbReference type="ChEBI" id="CHEBI:18420"/>
        <note>catalytic</note>
    </ligand>
</feature>
<comment type="catalytic activity">
    <reaction evidence="14 15">
        <text>beta-D-fructose 6-phosphate + ATP = beta-D-fructose 1,6-bisphosphate + ADP + H(+)</text>
        <dbReference type="Rhea" id="RHEA:16109"/>
        <dbReference type="ChEBI" id="CHEBI:15378"/>
        <dbReference type="ChEBI" id="CHEBI:30616"/>
        <dbReference type="ChEBI" id="CHEBI:32966"/>
        <dbReference type="ChEBI" id="CHEBI:57634"/>
        <dbReference type="ChEBI" id="CHEBI:456216"/>
        <dbReference type="EC" id="2.7.1.11"/>
    </reaction>
</comment>
<feature type="binding site" evidence="15">
    <location>
        <position position="171"/>
    </location>
    <ligand>
        <name>substrate</name>
        <note>ligand shared between dimeric partners</note>
    </ligand>
</feature>
<comment type="subcellular location">
    <subcellularLocation>
        <location evidence="3 15">Cytoplasm</location>
    </subcellularLocation>
</comment>
<comment type="subunit">
    <text evidence="15">Homotetramer.</text>
</comment>
<feature type="active site" description="Proton acceptor" evidence="15">
    <location>
        <position position="136"/>
    </location>
</feature>
<dbReference type="GO" id="GO:0070095">
    <property type="term" value="F:fructose-6-phosphate binding"/>
    <property type="evidence" value="ECO:0007669"/>
    <property type="project" value="TreeGrafter"/>
</dbReference>
<dbReference type="Gene3D" id="3.40.50.450">
    <property type="match status" value="1"/>
</dbReference>
<gene>
    <name evidence="15" type="primary">pfkA</name>
    <name evidence="17" type="ORF">IAD51_00930</name>
</gene>
<keyword evidence="5 15" id="KW-0963">Cytoplasm</keyword>
<dbReference type="GO" id="GO:0042802">
    <property type="term" value="F:identical protein binding"/>
    <property type="evidence" value="ECO:0007669"/>
    <property type="project" value="TreeGrafter"/>
</dbReference>
<dbReference type="InterPro" id="IPR000023">
    <property type="entry name" value="Phosphofructokinase_dom"/>
</dbReference>
<organism evidence="17 18">
    <name type="scientific">Candidatus Limadaptatus stercorigallinarum</name>
    <dbReference type="NCBI Taxonomy" id="2840845"/>
    <lineage>
        <taxon>Bacteria</taxon>
        <taxon>Bacillati</taxon>
        <taxon>Bacillota</taxon>
        <taxon>Clostridia</taxon>
        <taxon>Eubacteriales</taxon>
        <taxon>Candidatus Limadaptatus</taxon>
    </lineage>
</organism>
<feature type="binding site" description="in other chain" evidence="15">
    <location>
        <position position="220"/>
    </location>
    <ligand>
        <name>ADP</name>
        <dbReference type="ChEBI" id="CHEBI:456216"/>
        <note>allosteric activator; ligand shared between dimeric partners</note>
    </ligand>
</feature>
<dbReference type="GO" id="GO:0003872">
    <property type="term" value="F:6-phosphofructokinase activity"/>
    <property type="evidence" value="ECO:0007669"/>
    <property type="project" value="UniProtKB-UniRule"/>
</dbReference>
<dbReference type="GO" id="GO:0061621">
    <property type="term" value="P:canonical glycolysis"/>
    <property type="evidence" value="ECO:0007669"/>
    <property type="project" value="TreeGrafter"/>
</dbReference>
<comment type="cofactor">
    <cofactor evidence="1 15">
        <name>Mg(2+)</name>
        <dbReference type="ChEBI" id="CHEBI:18420"/>
    </cofactor>
</comment>
<dbReference type="InterPro" id="IPR035966">
    <property type="entry name" value="PKF_sf"/>
</dbReference>
<dbReference type="InterPro" id="IPR022953">
    <property type="entry name" value="ATP_PFK"/>
</dbReference>
<keyword evidence="7 15" id="KW-0808">Transferase</keyword>
<evidence type="ECO:0000256" key="15">
    <source>
        <dbReference type="HAMAP-Rule" id="MF_00339"/>
    </source>
</evidence>
<accession>A0A9D1L2A5</accession>
<evidence type="ECO:0000256" key="6">
    <source>
        <dbReference type="ARBA" id="ARBA00022533"/>
    </source>
</evidence>
<dbReference type="PANTHER" id="PTHR13697:SF4">
    <property type="entry name" value="ATP-DEPENDENT 6-PHOSPHOFRUCTOKINASE"/>
    <property type="match status" value="1"/>
</dbReference>
<dbReference type="GO" id="GO:0016208">
    <property type="term" value="F:AMP binding"/>
    <property type="evidence" value="ECO:0007669"/>
    <property type="project" value="TreeGrafter"/>
</dbReference>
<evidence type="ECO:0000256" key="13">
    <source>
        <dbReference type="ARBA" id="ARBA00023152"/>
    </source>
</evidence>
<keyword evidence="9 15" id="KW-0547">Nucleotide-binding</keyword>
<dbReference type="GO" id="GO:0006002">
    <property type="term" value="P:fructose 6-phosphate metabolic process"/>
    <property type="evidence" value="ECO:0007669"/>
    <property type="project" value="InterPro"/>
</dbReference>
<evidence type="ECO:0000256" key="10">
    <source>
        <dbReference type="ARBA" id="ARBA00022777"/>
    </source>
</evidence>
<feature type="binding site" description="in other chain" evidence="15">
    <location>
        <position position="231"/>
    </location>
    <ligand>
        <name>substrate</name>
        <note>ligand shared between dimeric partners</note>
    </ligand>
</feature>
<comment type="caution">
    <text evidence="15">Lacks conserved residue(s) required for the propagation of feature annotation.</text>
</comment>
<dbReference type="GO" id="GO:0030388">
    <property type="term" value="P:fructose 1,6-bisphosphate metabolic process"/>
    <property type="evidence" value="ECO:0007669"/>
    <property type="project" value="TreeGrafter"/>
</dbReference>
<evidence type="ECO:0000313" key="17">
    <source>
        <dbReference type="EMBL" id="HIU20797.1"/>
    </source>
</evidence>
<evidence type="ECO:0000256" key="3">
    <source>
        <dbReference type="ARBA" id="ARBA00004496"/>
    </source>
</evidence>
<feature type="binding site" evidence="15">
    <location>
        <position position="19"/>
    </location>
    <ligand>
        <name>ATP</name>
        <dbReference type="ChEBI" id="CHEBI:30616"/>
    </ligand>
</feature>
<evidence type="ECO:0000256" key="4">
    <source>
        <dbReference type="ARBA" id="ARBA00004679"/>
    </source>
</evidence>
<keyword evidence="10 15" id="KW-0418">Kinase</keyword>
<comment type="similarity">
    <text evidence="15">Belongs to the phosphofructokinase type A (PFKA) family. ATP-dependent PFK group I subfamily. Prokaryotic clade 'B1' sub-subfamily.</text>
</comment>
<keyword evidence="12 15" id="KW-0460">Magnesium</keyword>
<name>A0A9D1L2A5_9FIRM</name>
<proteinExistence type="inferred from homology"/>
<feature type="binding site" description="in other chain" evidence="15">
    <location>
        <begin position="178"/>
        <end position="180"/>
    </location>
    <ligand>
        <name>substrate</name>
        <note>ligand shared between dimeric partners</note>
    </ligand>
</feature>
<evidence type="ECO:0000256" key="8">
    <source>
        <dbReference type="ARBA" id="ARBA00022723"/>
    </source>
</evidence>
<dbReference type="Proteomes" id="UP000824088">
    <property type="component" value="Unassembled WGS sequence"/>
</dbReference>
<keyword evidence="13 15" id="KW-0324">Glycolysis</keyword>
<feature type="binding site" evidence="15">
    <location>
        <begin position="29"/>
        <end position="33"/>
    </location>
    <ligand>
        <name>ADP</name>
        <dbReference type="ChEBI" id="CHEBI:456216"/>
        <note>allosteric activator; ligand shared between dimeric partners</note>
    </ligand>
</feature>
<dbReference type="Gene3D" id="3.40.50.460">
    <property type="entry name" value="Phosphofructokinase domain"/>
    <property type="match status" value="1"/>
</dbReference>
<dbReference type="GO" id="GO:0005945">
    <property type="term" value="C:6-phosphofructokinase complex"/>
    <property type="evidence" value="ECO:0007669"/>
    <property type="project" value="TreeGrafter"/>
</dbReference>
<evidence type="ECO:0000313" key="18">
    <source>
        <dbReference type="Proteomes" id="UP000824088"/>
    </source>
</evidence>
<protein>
    <recommendedName>
        <fullName evidence="15">ATP-dependent 6-phosphofructokinase</fullName>
        <shortName evidence="15">ATP-PFK</shortName>
        <shortName evidence="15">Phosphofructokinase</shortName>
        <ecNumber evidence="15">2.7.1.11</ecNumber>
    </recommendedName>
    <alternativeName>
        <fullName evidence="15">Phosphohexokinase</fullName>
    </alternativeName>
</protein>
<evidence type="ECO:0000256" key="2">
    <source>
        <dbReference type="ARBA" id="ARBA00002659"/>
    </source>
</evidence>
<feature type="domain" description="Phosphofructokinase" evidence="16">
    <location>
        <begin position="11"/>
        <end position="285"/>
    </location>
</feature>
<dbReference type="AlphaFoldDB" id="A0A9D1L2A5"/>
<reference evidence="17" key="2">
    <citation type="journal article" date="2021" name="PeerJ">
        <title>Extensive microbial diversity within the chicken gut microbiome revealed by metagenomics and culture.</title>
        <authorList>
            <person name="Gilroy R."/>
            <person name="Ravi A."/>
            <person name="Getino M."/>
            <person name="Pursley I."/>
            <person name="Horton D.L."/>
            <person name="Alikhan N.F."/>
            <person name="Baker D."/>
            <person name="Gharbi K."/>
            <person name="Hall N."/>
            <person name="Watson M."/>
            <person name="Adriaenssens E.M."/>
            <person name="Foster-Nyarko E."/>
            <person name="Jarju S."/>
            <person name="Secka A."/>
            <person name="Antonio M."/>
            <person name="Oren A."/>
            <person name="Chaudhuri R.R."/>
            <person name="La Ragione R."/>
            <person name="Hildebrand F."/>
            <person name="Pallen M.J."/>
        </authorList>
    </citation>
    <scope>NUCLEOTIDE SEQUENCE</scope>
    <source>
        <strain evidence="17">1063</strain>
    </source>
</reference>
<dbReference type="GO" id="GO:0048029">
    <property type="term" value="F:monosaccharide binding"/>
    <property type="evidence" value="ECO:0007669"/>
    <property type="project" value="TreeGrafter"/>
</dbReference>
<dbReference type="PIRSF" id="PIRSF000532">
    <property type="entry name" value="ATP_PFK_prok"/>
    <property type="match status" value="1"/>
</dbReference>
<evidence type="ECO:0000256" key="14">
    <source>
        <dbReference type="ARBA" id="ARBA00048070"/>
    </source>
</evidence>
<dbReference type="PANTHER" id="PTHR13697">
    <property type="entry name" value="PHOSPHOFRUCTOKINASE"/>
    <property type="match status" value="1"/>
</dbReference>
<feature type="binding site" description="in other chain" evidence="15">
    <location>
        <begin position="259"/>
        <end position="262"/>
    </location>
    <ligand>
        <name>substrate</name>
        <note>ligand shared between dimeric partners</note>
    </ligand>
</feature>
<dbReference type="GO" id="GO:0046872">
    <property type="term" value="F:metal ion binding"/>
    <property type="evidence" value="ECO:0007669"/>
    <property type="project" value="UniProtKB-KW"/>
</dbReference>
<keyword evidence="6 15" id="KW-0021">Allosteric enzyme</keyword>
<dbReference type="EC" id="2.7.1.11" evidence="15"/>
<evidence type="ECO:0000256" key="11">
    <source>
        <dbReference type="ARBA" id="ARBA00022840"/>
    </source>
</evidence>
<keyword evidence="11 15" id="KW-0067">ATP-binding</keyword>
<evidence type="ECO:0000256" key="7">
    <source>
        <dbReference type="ARBA" id="ARBA00022679"/>
    </source>
</evidence>
<feature type="binding site" evidence="15">
    <location>
        <begin position="110"/>
        <end position="113"/>
    </location>
    <ligand>
        <name>ATP</name>
        <dbReference type="ChEBI" id="CHEBI:30616"/>
    </ligand>
</feature>
<reference evidence="17" key="1">
    <citation type="submission" date="2020-10" db="EMBL/GenBank/DDBJ databases">
        <authorList>
            <person name="Gilroy R."/>
        </authorList>
    </citation>
    <scope>NUCLEOTIDE SEQUENCE</scope>
    <source>
        <strain evidence="17">1063</strain>
    </source>
</reference>
<dbReference type="InterPro" id="IPR012828">
    <property type="entry name" value="PFKA_ATP_prok"/>
</dbReference>
<dbReference type="GO" id="GO:0005524">
    <property type="term" value="F:ATP binding"/>
    <property type="evidence" value="ECO:0007669"/>
    <property type="project" value="UniProtKB-KW"/>
</dbReference>
<comment type="function">
    <text evidence="2 15">Catalyzes the phosphorylation of D-fructose 6-phosphate to fructose 1,6-bisphosphate by ATP, the first committing step of glycolysis.</text>
</comment>
<feature type="binding site" description="in other chain" evidence="15">
    <location>
        <begin position="222"/>
        <end position="224"/>
    </location>
    <ligand>
        <name>ADP</name>
        <dbReference type="ChEBI" id="CHEBI:456216"/>
        <note>allosteric activator; ligand shared between dimeric partners</note>
    </ligand>
</feature>
<evidence type="ECO:0000256" key="12">
    <source>
        <dbReference type="ARBA" id="ARBA00022842"/>
    </source>
</evidence>
<feature type="binding site" description="in other chain" evidence="15">
    <location>
        <position position="163"/>
    </location>
    <ligand>
        <name>ADP</name>
        <dbReference type="ChEBI" id="CHEBI:456216"/>
        <note>allosteric activator; ligand shared between dimeric partners</note>
    </ligand>
</feature>